<dbReference type="RefSeq" id="WP_071176544.1">
    <property type="nucleotide sequence ID" value="NZ_CP017831.1"/>
</dbReference>
<proteinExistence type="predicted"/>
<dbReference type="GO" id="GO:0071111">
    <property type="term" value="F:cyclic-guanylate-specific phosphodiesterase activity"/>
    <property type="evidence" value="ECO:0007669"/>
    <property type="project" value="InterPro"/>
</dbReference>
<dbReference type="InterPro" id="IPR000160">
    <property type="entry name" value="GGDEF_dom"/>
</dbReference>
<dbReference type="OrthoDB" id="2050479at2"/>
<evidence type="ECO:0000313" key="4">
    <source>
        <dbReference type="Proteomes" id="UP000179284"/>
    </source>
</evidence>
<dbReference type="InterPro" id="IPR050706">
    <property type="entry name" value="Cyclic-di-GMP_PDE-like"/>
</dbReference>
<dbReference type="PANTHER" id="PTHR33121">
    <property type="entry name" value="CYCLIC DI-GMP PHOSPHODIESTERASE PDEF"/>
    <property type="match status" value="1"/>
</dbReference>
<feature type="domain" description="GGDEF" evidence="2">
    <location>
        <begin position="121"/>
        <end position="245"/>
    </location>
</feature>
<dbReference type="InterPro" id="IPR043128">
    <property type="entry name" value="Rev_trsase/Diguanyl_cyclase"/>
</dbReference>
<evidence type="ECO:0000313" key="3">
    <source>
        <dbReference type="EMBL" id="AOZ96887.1"/>
    </source>
</evidence>
<gene>
    <name evidence="3" type="ORF">bhn_I1854</name>
</gene>
<reference evidence="4" key="1">
    <citation type="submission" date="2016-10" db="EMBL/GenBank/DDBJ databases">
        <title>The complete genome sequence of the rumen bacterium Butyrivibrio hungatei MB2003.</title>
        <authorList>
            <person name="Palevich N."/>
            <person name="Kelly W.J."/>
            <person name="Leahy S.C."/>
            <person name="Altermann E."/>
            <person name="Rakonjac J."/>
            <person name="Attwood G.T."/>
        </authorList>
    </citation>
    <scope>NUCLEOTIDE SEQUENCE [LARGE SCALE GENOMIC DNA]</scope>
    <source>
        <strain evidence="4">MB2003</strain>
    </source>
</reference>
<dbReference type="PROSITE" id="PS50887">
    <property type="entry name" value="GGDEF"/>
    <property type="match status" value="1"/>
</dbReference>
<dbReference type="Proteomes" id="UP000179284">
    <property type="component" value="Chromosome I"/>
</dbReference>
<dbReference type="InterPro" id="IPR029787">
    <property type="entry name" value="Nucleotide_cyclase"/>
</dbReference>
<dbReference type="AlphaFoldDB" id="A0A1D9P2Q5"/>
<organism evidence="3 4">
    <name type="scientific">Butyrivibrio hungatei</name>
    <dbReference type="NCBI Taxonomy" id="185008"/>
    <lineage>
        <taxon>Bacteria</taxon>
        <taxon>Bacillati</taxon>
        <taxon>Bacillota</taxon>
        <taxon>Clostridia</taxon>
        <taxon>Lachnospirales</taxon>
        <taxon>Lachnospiraceae</taxon>
        <taxon>Butyrivibrio</taxon>
    </lineage>
</organism>
<dbReference type="PANTHER" id="PTHR33121:SF71">
    <property type="entry name" value="OXYGEN SENSOR PROTEIN DOSP"/>
    <property type="match status" value="1"/>
</dbReference>
<feature type="transmembrane region" description="Helical" evidence="1">
    <location>
        <begin position="21"/>
        <end position="41"/>
    </location>
</feature>
<keyword evidence="1" id="KW-1133">Transmembrane helix</keyword>
<keyword evidence="4" id="KW-1185">Reference proteome</keyword>
<sequence>MKSEFYDKKKRAHIYKAIFTYKILTLFLILFLNFVLAFFFFKNIETYNANREFMAPYFTVVGLRILIVIASIFLDIYILKRTASIEKRLSTLAFLDKLTGLPNRYSCDLLIQEYSESDKLPNLGFILMQLNNLKDINSGSSHKEGNNLIAEFSSILEDVGNEYGYIGRNGGNEFIVLLEDCDNTKIDMFLMDLTKRIHGYNELNVGAPIEVSYSKVLNSLEHMDKITDVISLGYRRIHEIPQILS</sequence>
<evidence type="ECO:0000256" key="1">
    <source>
        <dbReference type="SAM" id="Phobius"/>
    </source>
</evidence>
<protein>
    <submittedName>
        <fullName evidence="3">GGDEF domain-containing protein</fullName>
    </submittedName>
</protein>
<dbReference type="Pfam" id="PF00990">
    <property type="entry name" value="GGDEF"/>
    <property type="match status" value="1"/>
</dbReference>
<keyword evidence="1" id="KW-0812">Transmembrane</keyword>
<evidence type="ECO:0000259" key="2">
    <source>
        <dbReference type="PROSITE" id="PS50887"/>
    </source>
</evidence>
<dbReference type="SUPFAM" id="SSF55073">
    <property type="entry name" value="Nucleotide cyclase"/>
    <property type="match status" value="1"/>
</dbReference>
<name>A0A1D9P2Q5_9FIRM</name>
<keyword evidence="1" id="KW-0472">Membrane</keyword>
<dbReference type="EMBL" id="CP017831">
    <property type="protein sequence ID" value="AOZ96887.1"/>
    <property type="molecule type" value="Genomic_DNA"/>
</dbReference>
<accession>A0A1D9P2Q5</accession>
<dbReference type="NCBIfam" id="TIGR00254">
    <property type="entry name" value="GGDEF"/>
    <property type="match status" value="1"/>
</dbReference>
<dbReference type="KEGG" id="bhu:bhn_I1854"/>
<dbReference type="SMART" id="SM00267">
    <property type="entry name" value="GGDEF"/>
    <property type="match status" value="1"/>
</dbReference>
<feature type="transmembrane region" description="Helical" evidence="1">
    <location>
        <begin position="53"/>
        <end position="79"/>
    </location>
</feature>
<dbReference type="Gene3D" id="3.30.70.270">
    <property type="match status" value="1"/>
</dbReference>